<gene>
    <name evidence="2" type="ORF">FH969_05805</name>
</gene>
<keyword evidence="3" id="KW-1185">Reference proteome</keyword>
<dbReference type="Pfam" id="PF12680">
    <property type="entry name" value="SnoaL_2"/>
    <property type="match status" value="1"/>
</dbReference>
<protein>
    <submittedName>
        <fullName evidence="2">Ester cyclase</fullName>
    </submittedName>
</protein>
<dbReference type="Gene3D" id="3.10.450.50">
    <property type="match status" value="1"/>
</dbReference>
<dbReference type="InterPro" id="IPR009959">
    <property type="entry name" value="Cyclase_SnoaL-like"/>
</dbReference>
<dbReference type="AlphaFoldDB" id="A0A5C5BD44"/>
<feature type="domain" description="SnoaL-like" evidence="1">
    <location>
        <begin position="10"/>
        <end position="112"/>
    </location>
</feature>
<dbReference type="SUPFAM" id="SSF54427">
    <property type="entry name" value="NTF2-like"/>
    <property type="match status" value="1"/>
</dbReference>
<dbReference type="PANTHER" id="PTHR38436">
    <property type="entry name" value="POLYKETIDE CYCLASE SNOAL-LIKE DOMAIN"/>
    <property type="match status" value="1"/>
</dbReference>
<evidence type="ECO:0000259" key="1">
    <source>
        <dbReference type="Pfam" id="PF12680"/>
    </source>
</evidence>
<proteinExistence type="predicted"/>
<dbReference type="GO" id="GO:0030638">
    <property type="term" value="P:polyketide metabolic process"/>
    <property type="evidence" value="ECO:0007669"/>
    <property type="project" value="InterPro"/>
</dbReference>
<dbReference type="EMBL" id="VENP01000015">
    <property type="protein sequence ID" value="TNU75809.1"/>
    <property type="molecule type" value="Genomic_DNA"/>
</dbReference>
<comment type="caution">
    <text evidence="2">The sequence shown here is derived from an EMBL/GenBank/DDBJ whole genome shotgun (WGS) entry which is preliminary data.</text>
</comment>
<organism evidence="2 3">
    <name type="scientific">Miniimonas arenae</name>
    <dbReference type="NCBI Taxonomy" id="676201"/>
    <lineage>
        <taxon>Bacteria</taxon>
        <taxon>Bacillati</taxon>
        <taxon>Actinomycetota</taxon>
        <taxon>Actinomycetes</taxon>
        <taxon>Micrococcales</taxon>
        <taxon>Beutenbergiaceae</taxon>
        <taxon>Miniimonas</taxon>
    </lineage>
</organism>
<reference evidence="2 3" key="1">
    <citation type="submission" date="2019-06" db="EMBL/GenBank/DDBJ databases">
        <title>Draft genome sequence of Miniimonas arenae KCTC 19750T isolated from sea sand.</title>
        <authorList>
            <person name="Park S.-J."/>
        </authorList>
    </citation>
    <scope>NUCLEOTIDE SEQUENCE [LARGE SCALE GENOMIC DNA]</scope>
    <source>
        <strain evidence="2 3">KCTC 19750</strain>
    </source>
</reference>
<dbReference type="InterPro" id="IPR037401">
    <property type="entry name" value="SnoaL-like"/>
</dbReference>
<evidence type="ECO:0000313" key="3">
    <source>
        <dbReference type="Proteomes" id="UP000313849"/>
    </source>
</evidence>
<name>A0A5C5BD44_9MICO</name>
<dbReference type="Proteomes" id="UP000313849">
    <property type="component" value="Unassembled WGS sequence"/>
</dbReference>
<dbReference type="PANTHER" id="PTHR38436:SF1">
    <property type="entry name" value="ESTER CYCLASE"/>
    <property type="match status" value="1"/>
</dbReference>
<dbReference type="OrthoDB" id="9182871at2"/>
<sequence>MAAFALVVPRWNAHDVPGILAHYDDEIVWHDVAAGRRYRGKAEVGAYLERLMAGLPDLTLEVTQRLPRGRFVAEEYVIRGTHAGTLFGLPPTGRRLEIRCLSVVEFRDGKLLEDHFSFDVASVLHQAGLLPPLTVADTALGGAALRLAVGVTRRADTARAAIGALLALLGTAHLRRTTHHARPITPKEHR</sequence>
<evidence type="ECO:0000313" key="2">
    <source>
        <dbReference type="EMBL" id="TNU75809.1"/>
    </source>
</evidence>
<accession>A0A5C5BD44</accession>
<dbReference type="InterPro" id="IPR032710">
    <property type="entry name" value="NTF2-like_dom_sf"/>
</dbReference>